<feature type="region of interest" description="Disordered" evidence="1">
    <location>
        <begin position="1"/>
        <end position="26"/>
    </location>
</feature>
<keyword evidence="3" id="KW-1185">Reference proteome</keyword>
<evidence type="ECO:0000256" key="1">
    <source>
        <dbReference type="SAM" id="MobiDB-lite"/>
    </source>
</evidence>
<dbReference type="AlphaFoldDB" id="A0AA88JGY7"/>
<evidence type="ECO:0000313" key="3">
    <source>
        <dbReference type="Proteomes" id="UP001187192"/>
    </source>
</evidence>
<accession>A0AA88JGY7</accession>
<feature type="compositionally biased region" description="Basic and acidic residues" evidence="1">
    <location>
        <begin position="61"/>
        <end position="73"/>
    </location>
</feature>
<comment type="caution">
    <text evidence="2">The sequence shown here is derived from an EMBL/GenBank/DDBJ whole genome shotgun (WGS) entry which is preliminary data.</text>
</comment>
<feature type="region of interest" description="Disordered" evidence="1">
    <location>
        <begin position="49"/>
        <end position="73"/>
    </location>
</feature>
<dbReference type="Proteomes" id="UP001187192">
    <property type="component" value="Unassembled WGS sequence"/>
</dbReference>
<organism evidence="2 3">
    <name type="scientific">Ficus carica</name>
    <name type="common">Common fig</name>
    <dbReference type="NCBI Taxonomy" id="3494"/>
    <lineage>
        <taxon>Eukaryota</taxon>
        <taxon>Viridiplantae</taxon>
        <taxon>Streptophyta</taxon>
        <taxon>Embryophyta</taxon>
        <taxon>Tracheophyta</taxon>
        <taxon>Spermatophyta</taxon>
        <taxon>Magnoliopsida</taxon>
        <taxon>eudicotyledons</taxon>
        <taxon>Gunneridae</taxon>
        <taxon>Pentapetalae</taxon>
        <taxon>rosids</taxon>
        <taxon>fabids</taxon>
        <taxon>Rosales</taxon>
        <taxon>Moraceae</taxon>
        <taxon>Ficeae</taxon>
        <taxon>Ficus</taxon>
    </lineage>
</organism>
<feature type="compositionally biased region" description="Basic and acidic residues" evidence="1">
    <location>
        <begin position="1"/>
        <end position="23"/>
    </location>
</feature>
<gene>
    <name evidence="2" type="ORF">TIFTF001_051891</name>
</gene>
<dbReference type="EMBL" id="BTGU01010203">
    <property type="protein sequence ID" value="GMN71886.1"/>
    <property type="molecule type" value="Genomic_DNA"/>
</dbReference>
<name>A0AA88JGY7_FICCA</name>
<evidence type="ECO:0000313" key="2">
    <source>
        <dbReference type="EMBL" id="GMN71886.1"/>
    </source>
</evidence>
<proteinExistence type="predicted"/>
<protein>
    <submittedName>
        <fullName evidence="2">Uncharacterized protein</fullName>
    </submittedName>
</protein>
<reference evidence="2" key="1">
    <citation type="submission" date="2023-07" db="EMBL/GenBank/DDBJ databases">
        <title>draft genome sequence of fig (Ficus carica).</title>
        <authorList>
            <person name="Takahashi T."/>
            <person name="Nishimura K."/>
        </authorList>
    </citation>
    <scope>NUCLEOTIDE SEQUENCE</scope>
</reference>
<sequence length="73" mass="7784">MRRERKGKEERGGERKRGREREGVAGGRVGWGAARAGASGGGRAECGSLVSGVGRRCPSRTTEKTLDGKDNIR</sequence>